<dbReference type="InterPro" id="IPR032171">
    <property type="entry name" value="COR-A"/>
</dbReference>
<keyword evidence="5" id="KW-1185">Reference proteome</keyword>
<dbReference type="Gene3D" id="3.40.50.300">
    <property type="entry name" value="P-loop containing nucleotide triphosphate hydrolases"/>
    <property type="match status" value="1"/>
</dbReference>
<feature type="compositionally biased region" description="Basic and acidic residues" evidence="2">
    <location>
        <begin position="324"/>
        <end position="335"/>
    </location>
</feature>
<feature type="compositionally biased region" description="Polar residues" evidence="2">
    <location>
        <begin position="268"/>
        <end position="278"/>
    </location>
</feature>
<dbReference type="Gene3D" id="1.10.533.10">
    <property type="entry name" value="Death Domain, Fas"/>
    <property type="match status" value="2"/>
</dbReference>
<proteinExistence type="predicted"/>
<dbReference type="SUPFAM" id="SSF53067">
    <property type="entry name" value="Actin-like ATPase domain"/>
    <property type="match status" value="1"/>
</dbReference>
<reference evidence="4 5" key="1">
    <citation type="submission" date="2020-06" db="EMBL/GenBank/DDBJ databases">
        <authorList>
            <person name="Li R."/>
            <person name="Bekaert M."/>
        </authorList>
    </citation>
    <scope>NUCLEOTIDE SEQUENCE [LARGE SCALE GENOMIC DNA]</scope>
    <source>
        <strain evidence="5">wild</strain>
    </source>
</reference>
<sequence>MENFKTVELEDYFDLFQDFERKKRNTRWKQNSKFVVTLPVSLIDMMLKRGKRFETVIAKSPHTGSVIYTNGKLIISLKTIKSLFHQTINVLIKHITTMQKDPRVSDIKMIVMVGGFSECELVQDALCDKLGKSVSLIMSDEAGLDTMKGAVLYGFQPNASADFFLNRLSKMHAEDFKDLISKGYYASYENRVYLAGACNIGKSSLASILIGDDVPKKWYSTDGLVIHFGRNGIHLEDKKMIPLIKSDTNILRKLLLGNPNIEARQMESKQSIVSTNIQKRVPEQSKVDHDLSRPSEKVAKSNSAKQLTDQTAAQRELGSPKGYKRQEASQRKDSKGGAISKSTLPQIKQQTATSIQSNVLQEIRDGTYKIRVAPSDLVDFGGQRSFDMTHQLFIQHKGTFVLMFDGRYGLHSKLKEYQEGPITAKDILLHWVTSILIYCGEGDNTMPMILFAATHSDSFCADEIPNQKRQLIRELTKLFQSHNQKEHILYDRIFFINATQPDDQEIELLKDTLVEIAFQQSTWGQRMPVAWVPLELQLSEMRTKGINLITKEEIQNMNRSNSEFMLNVPHLEEFLKIQHSLGKIMYFDQPGLHNFIVVQPTAMVNILRSFITDEIFWPKNDVLRQILSTMVNTGTVKKKELFDLWSQPQFQEFLPSTEHKEYIVQVLVHLDILVEPKREDKQDSRNETYLVPCLVNSRIPDTFLKFEEQKTICLAYKLTKSIIPAALSFKLIAAAVTIWPLKVVKGRNCLYSQSSIMTVDKENELLIQIKDDRVLICLRNIFSRYNISPDIAASIQDCLVLALERVLLFYHDCFGRSTANLDVKSLYAIRVGVICQKRMCFLPLSNAKRRQTWICHREQKHETKCCLYWVFDRNTRTCGTMCKGPPKELLSLSPTDKHLVRLATQLSVNEFEEFFISLDMTRAELDEIEHCYPRTEIMCRKLMALYKWKKKNETISLQDLLDALTKIKRPHYLCQISREQTNLFNKAKSRQISPTDEVLQQLSRQLGNCYTHLGIELGISFSSIEESMYRFPKDMYDLIYDILKKWKEQENATVHILMIALQRIDCGGLRFLQEKYK</sequence>
<dbReference type="OrthoDB" id="5962960at2759"/>
<gene>
    <name evidence="4" type="ORF">MCOR_16920</name>
</gene>
<dbReference type="EMBL" id="CACVKT020002959">
    <property type="protein sequence ID" value="CAC5381004.1"/>
    <property type="molecule type" value="Genomic_DNA"/>
</dbReference>
<dbReference type="PANTHER" id="PTHR14187:SF5">
    <property type="entry name" value="HEAT SHOCK 70 KDA PROTEIN 12A"/>
    <property type="match status" value="1"/>
</dbReference>
<evidence type="ECO:0000313" key="4">
    <source>
        <dbReference type="EMBL" id="CAC5381004.1"/>
    </source>
</evidence>
<evidence type="ECO:0000313" key="5">
    <source>
        <dbReference type="Proteomes" id="UP000507470"/>
    </source>
</evidence>
<dbReference type="SUPFAM" id="SSF47986">
    <property type="entry name" value="DEATH domain"/>
    <property type="match status" value="2"/>
</dbReference>
<dbReference type="Pfam" id="PF16095">
    <property type="entry name" value="COR-A"/>
    <property type="match status" value="1"/>
</dbReference>
<organism evidence="4 5">
    <name type="scientific">Mytilus coruscus</name>
    <name type="common">Sea mussel</name>
    <dbReference type="NCBI Taxonomy" id="42192"/>
    <lineage>
        <taxon>Eukaryota</taxon>
        <taxon>Metazoa</taxon>
        <taxon>Spiralia</taxon>
        <taxon>Lophotrochozoa</taxon>
        <taxon>Mollusca</taxon>
        <taxon>Bivalvia</taxon>
        <taxon>Autobranchia</taxon>
        <taxon>Pteriomorphia</taxon>
        <taxon>Mytilida</taxon>
        <taxon>Mytiloidea</taxon>
        <taxon>Mytilidae</taxon>
        <taxon>Mytilinae</taxon>
        <taxon>Mytilus</taxon>
    </lineage>
</organism>
<dbReference type="SUPFAM" id="SSF52540">
    <property type="entry name" value="P-loop containing nucleoside triphosphate hydrolases"/>
    <property type="match status" value="1"/>
</dbReference>
<name>A0A6J8BDM1_MYTCO</name>
<dbReference type="InterPro" id="IPR011029">
    <property type="entry name" value="DEATH-like_dom_sf"/>
</dbReference>
<dbReference type="Proteomes" id="UP000507470">
    <property type="component" value="Unassembled WGS sequence"/>
</dbReference>
<evidence type="ECO:0000259" key="3">
    <source>
        <dbReference type="PROSITE" id="PS50017"/>
    </source>
</evidence>
<dbReference type="AlphaFoldDB" id="A0A6J8BDM1"/>
<dbReference type="GO" id="GO:0007165">
    <property type="term" value="P:signal transduction"/>
    <property type="evidence" value="ECO:0007669"/>
    <property type="project" value="InterPro"/>
</dbReference>
<feature type="region of interest" description="Disordered" evidence="2">
    <location>
        <begin position="266"/>
        <end position="351"/>
    </location>
</feature>
<evidence type="ECO:0000256" key="2">
    <source>
        <dbReference type="SAM" id="MobiDB-lite"/>
    </source>
</evidence>
<accession>A0A6J8BDM1</accession>
<feature type="domain" description="Death" evidence="3">
    <location>
        <begin position="910"/>
        <end position="980"/>
    </location>
</feature>
<dbReference type="PROSITE" id="PS50017">
    <property type="entry name" value="DEATH_DOMAIN"/>
    <property type="match status" value="2"/>
</dbReference>
<dbReference type="InterPro" id="IPR027417">
    <property type="entry name" value="P-loop_NTPase"/>
</dbReference>
<keyword evidence="1" id="KW-0677">Repeat</keyword>
<protein>
    <recommendedName>
        <fullName evidence="3">Death domain-containing protein</fullName>
    </recommendedName>
</protein>
<dbReference type="PANTHER" id="PTHR14187">
    <property type="entry name" value="ALPHA KINASE/ELONGATION FACTOR 2 KINASE"/>
    <property type="match status" value="1"/>
</dbReference>
<feature type="domain" description="Death" evidence="3">
    <location>
        <begin position="995"/>
        <end position="1065"/>
    </location>
</feature>
<dbReference type="InterPro" id="IPR000488">
    <property type="entry name" value="Death_dom"/>
</dbReference>
<dbReference type="Pfam" id="PF00531">
    <property type="entry name" value="Death"/>
    <property type="match status" value="1"/>
</dbReference>
<feature type="compositionally biased region" description="Basic and acidic residues" evidence="2">
    <location>
        <begin position="280"/>
        <end position="299"/>
    </location>
</feature>
<feature type="compositionally biased region" description="Polar residues" evidence="2">
    <location>
        <begin position="300"/>
        <end position="313"/>
    </location>
</feature>
<evidence type="ECO:0000256" key="1">
    <source>
        <dbReference type="ARBA" id="ARBA00022737"/>
    </source>
</evidence>
<dbReference type="CDD" id="cd01670">
    <property type="entry name" value="Death"/>
    <property type="match status" value="2"/>
</dbReference>
<feature type="compositionally biased region" description="Polar residues" evidence="2">
    <location>
        <begin position="340"/>
        <end position="351"/>
    </location>
</feature>
<dbReference type="InterPro" id="IPR043129">
    <property type="entry name" value="ATPase_NBD"/>
</dbReference>